<evidence type="ECO:0008006" key="3">
    <source>
        <dbReference type="Google" id="ProtNLM"/>
    </source>
</evidence>
<evidence type="ECO:0000313" key="2">
    <source>
        <dbReference type="Proteomes" id="UP001501321"/>
    </source>
</evidence>
<accession>A0ABP8QFF9</accession>
<dbReference type="Gene3D" id="1.10.510.10">
    <property type="entry name" value="Transferase(Phosphotransferase) domain 1"/>
    <property type="match status" value="1"/>
</dbReference>
<organism evidence="1 2">
    <name type="scientific">Pseudaeromonas paramecii</name>
    <dbReference type="NCBI Taxonomy" id="2138166"/>
    <lineage>
        <taxon>Bacteria</taxon>
        <taxon>Pseudomonadati</taxon>
        <taxon>Pseudomonadota</taxon>
        <taxon>Gammaproteobacteria</taxon>
        <taxon>Aeromonadales</taxon>
        <taxon>Aeromonadaceae</taxon>
        <taxon>Pseudaeromonas</taxon>
    </lineage>
</organism>
<proteinExistence type="predicted"/>
<keyword evidence="2" id="KW-1185">Reference proteome</keyword>
<dbReference type="RefSeq" id="WP_345014042.1">
    <property type="nucleotide sequence ID" value="NZ_BAABFC010000020.1"/>
</dbReference>
<dbReference type="EMBL" id="BAABFC010000020">
    <property type="protein sequence ID" value="GAA4502470.1"/>
    <property type="molecule type" value="Genomic_DNA"/>
</dbReference>
<sequence>MNALVHARQQAQLAFAASDANLVVGEASACPLPPAALATMTPADPCVVEQFSGGLTARVLHLCIEGVHYTLKQRREEALVRNIDGQTSFLNEVQRRADFTRLKADPAWAGRFDHIVPTLYADYRQGIILSPWLPGQAPTQLDADLFDQLLSTMVACEEAGLMEWDLCPGNLLVDQGHLWLFDFGYMYPFDPLHHYNSNGLSDPLFHACERFETRFFFGWLLNQALPMEAQLALYRQLKQVALTHYAGKRAHLAARGAIPDVLAWLDELMARWQQALASPSALAACFELEAFRSHVLDIEDDLHGQSCTATTLKRIDFVCQALTHRHAALAAGGALFYDNAGRDQASLLALYAHKRQQAQGWLLPGH</sequence>
<reference evidence="2" key="1">
    <citation type="journal article" date="2019" name="Int. J. Syst. Evol. Microbiol.">
        <title>The Global Catalogue of Microorganisms (GCM) 10K type strain sequencing project: providing services to taxonomists for standard genome sequencing and annotation.</title>
        <authorList>
            <consortium name="The Broad Institute Genomics Platform"/>
            <consortium name="The Broad Institute Genome Sequencing Center for Infectious Disease"/>
            <person name="Wu L."/>
            <person name="Ma J."/>
        </authorList>
    </citation>
    <scope>NUCLEOTIDE SEQUENCE [LARGE SCALE GENOMIC DNA]</scope>
    <source>
        <strain evidence="2">JCM 32226</strain>
    </source>
</reference>
<dbReference type="Proteomes" id="UP001501321">
    <property type="component" value="Unassembled WGS sequence"/>
</dbReference>
<protein>
    <recommendedName>
        <fullName evidence="3">Phosphotransferase</fullName>
    </recommendedName>
</protein>
<dbReference type="SUPFAM" id="SSF56112">
    <property type="entry name" value="Protein kinase-like (PK-like)"/>
    <property type="match status" value="1"/>
</dbReference>
<comment type="caution">
    <text evidence="1">The sequence shown here is derived from an EMBL/GenBank/DDBJ whole genome shotgun (WGS) entry which is preliminary data.</text>
</comment>
<gene>
    <name evidence="1" type="ORF">GCM10023095_27160</name>
</gene>
<evidence type="ECO:0000313" key="1">
    <source>
        <dbReference type="EMBL" id="GAA4502470.1"/>
    </source>
</evidence>
<dbReference type="InterPro" id="IPR011009">
    <property type="entry name" value="Kinase-like_dom_sf"/>
</dbReference>
<name>A0ABP8QFF9_9GAMM</name>